<dbReference type="Pfam" id="PF04193">
    <property type="entry name" value="PQ-loop"/>
    <property type="match status" value="1"/>
</dbReference>
<dbReference type="GO" id="GO:0016020">
    <property type="term" value="C:membrane"/>
    <property type="evidence" value="ECO:0007669"/>
    <property type="project" value="UniProtKB-SubCell"/>
</dbReference>
<organism evidence="6 7">
    <name type="scientific">Alternaria panax</name>
    <dbReference type="NCBI Taxonomy" id="48097"/>
    <lineage>
        <taxon>Eukaryota</taxon>
        <taxon>Fungi</taxon>
        <taxon>Dikarya</taxon>
        <taxon>Ascomycota</taxon>
        <taxon>Pezizomycotina</taxon>
        <taxon>Dothideomycetes</taxon>
        <taxon>Pleosporomycetidae</taxon>
        <taxon>Pleosporales</taxon>
        <taxon>Pleosporineae</taxon>
        <taxon>Pleosporaceae</taxon>
        <taxon>Alternaria</taxon>
        <taxon>Alternaria sect. Panax</taxon>
    </lineage>
</organism>
<keyword evidence="4 5" id="KW-0472">Membrane</keyword>
<reference evidence="6" key="1">
    <citation type="submission" date="2021-07" db="EMBL/GenBank/DDBJ databases">
        <title>Genome Resource of American Ginseng Black Spot Pathogen Alternaria panax.</title>
        <authorList>
            <person name="Qiu C."/>
            <person name="Wang W."/>
            <person name="Liu Z."/>
        </authorList>
    </citation>
    <scope>NUCLEOTIDE SEQUENCE</scope>
    <source>
        <strain evidence="6">BNCC115425</strain>
    </source>
</reference>
<accession>A0AAD4I9Q8</accession>
<dbReference type="EMBL" id="JAANER010000004">
    <property type="protein sequence ID" value="KAG9190436.1"/>
    <property type="molecule type" value="Genomic_DNA"/>
</dbReference>
<protein>
    <recommendedName>
        <fullName evidence="8">PQ loop repeat protein</fullName>
    </recommendedName>
</protein>
<dbReference type="SMART" id="SM00679">
    <property type="entry name" value="CTNS"/>
    <property type="match status" value="1"/>
</dbReference>
<comment type="subcellular location">
    <subcellularLocation>
        <location evidence="1">Membrane</location>
        <topology evidence="1">Multi-pass membrane protein</topology>
    </subcellularLocation>
</comment>
<evidence type="ECO:0000313" key="7">
    <source>
        <dbReference type="Proteomes" id="UP001199106"/>
    </source>
</evidence>
<keyword evidence="7" id="KW-1185">Reference proteome</keyword>
<dbReference type="Gene3D" id="1.20.1280.290">
    <property type="match status" value="1"/>
</dbReference>
<feature type="transmembrane region" description="Helical" evidence="5">
    <location>
        <begin position="102"/>
        <end position="122"/>
    </location>
</feature>
<evidence type="ECO:0000313" key="6">
    <source>
        <dbReference type="EMBL" id="KAG9190436.1"/>
    </source>
</evidence>
<feature type="transmembrane region" description="Helical" evidence="5">
    <location>
        <begin position="48"/>
        <end position="66"/>
    </location>
</feature>
<feature type="transmembrane region" description="Helical" evidence="5">
    <location>
        <begin position="134"/>
        <end position="152"/>
    </location>
</feature>
<evidence type="ECO:0000256" key="1">
    <source>
        <dbReference type="ARBA" id="ARBA00004141"/>
    </source>
</evidence>
<keyword evidence="2 5" id="KW-0812">Transmembrane</keyword>
<name>A0AAD4I9Q8_9PLEO</name>
<sequence length="300" mass="33779">MAPQTSIPLAANVLGTIGTICWCIQLLPQIYRNWRTKSTVGLPESMMLLWSISGVPFGVYAITQRFNIPLIIQPQCFCVLCGVSWAQCLVYSRKWRTWTASLLLCSLLTAFAGIEVELVYALRQPYSRGLEWPVLLIGIVAFLTLIAGYTPIPFELLKRRGRVVGIDFIFLAIDWNGAFFSLMALVAQTEFDVLFGTMYALCCAIEMSMVASHMIWLFRTRGIRKRAKEAGETFDEFMEGSEWQAKGIDVEKRIRHFFSKENSSDEDRLPVIGDVEAFANPGELAPKTVPNAVVRTQDVE</sequence>
<evidence type="ECO:0008006" key="8">
    <source>
        <dbReference type="Google" id="ProtNLM"/>
    </source>
</evidence>
<keyword evidence="3 5" id="KW-1133">Transmembrane helix</keyword>
<dbReference type="PANTHER" id="PTHR16201:SF37">
    <property type="entry name" value="PQ-LOOP REPEAT-CONTAINING PROTEIN"/>
    <property type="match status" value="1"/>
</dbReference>
<evidence type="ECO:0000256" key="5">
    <source>
        <dbReference type="SAM" id="Phobius"/>
    </source>
</evidence>
<comment type="caution">
    <text evidence="6">The sequence shown here is derived from an EMBL/GenBank/DDBJ whole genome shotgun (WGS) entry which is preliminary data.</text>
</comment>
<feature type="transmembrane region" description="Helical" evidence="5">
    <location>
        <begin position="6"/>
        <end position="27"/>
    </location>
</feature>
<dbReference type="PANTHER" id="PTHR16201">
    <property type="entry name" value="SEVEN TRANSMEMBRANE PROTEIN 1-RELATED"/>
    <property type="match status" value="1"/>
</dbReference>
<dbReference type="AlphaFoldDB" id="A0AAD4I9Q8"/>
<dbReference type="Proteomes" id="UP001199106">
    <property type="component" value="Unassembled WGS sequence"/>
</dbReference>
<proteinExistence type="predicted"/>
<evidence type="ECO:0000256" key="4">
    <source>
        <dbReference type="ARBA" id="ARBA00023136"/>
    </source>
</evidence>
<dbReference type="InterPro" id="IPR051415">
    <property type="entry name" value="LAAT-1"/>
</dbReference>
<evidence type="ECO:0000256" key="3">
    <source>
        <dbReference type="ARBA" id="ARBA00022989"/>
    </source>
</evidence>
<feature type="transmembrane region" description="Helical" evidence="5">
    <location>
        <begin position="193"/>
        <end position="218"/>
    </location>
</feature>
<gene>
    <name evidence="6" type="ORF">G6011_08524</name>
</gene>
<feature type="transmembrane region" description="Helical" evidence="5">
    <location>
        <begin position="164"/>
        <end position="187"/>
    </location>
</feature>
<dbReference type="InterPro" id="IPR006603">
    <property type="entry name" value="PQ-loop_rpt"/>
</dbReference>
<evidence type="ECO:0000256" key="2">
    <source>
        <dbReference type="ARBA" id="ARBA00022692"/>
    </source>
</evidence>